<feature type="domain" description="Creatinase N-terminal" evidence="7">
    <location>
        <begin position="16"/>
        <end position="143"/>
    </location>
</feature>
<sequence>MSAAAVASPIDNRPARLTALRDALARADLDALLVTSLANIRYVTGFSGSNALLVLTAKDCVLLTDFRYATQVEEEIGSAASVRIESTNLWTGLWAQLGTMASVERVGFESMHLLHRDFARLLEQGARWSWRPTTDVVETLRAVKDAGELALIERAVAMAETALRHTVPLLRPGISETAVAGILERHLREAGSEAFPFPSIVASGPRSALPHARAGDRQLETGDFVLIDFGAVTAGYCSDITRTFVLGRASDEQREVYDIVREANVRASGALRVGMTGMAADAVARDYIDARGFGEAFGHSLGHGIGLEVHEAPRLARVVESPLAAGTVVTIEPGIYRAGWGGVRIEDDVFLSALGPRVLTGFPRDLHELS</sequence>
<proteinExistence type="inferred from homology"/>
<dbReference type="SUPFAM" id="SSF53092">
    <property type="entry name" value="Creatinase/prolidase N-terminal domain"/>
    <property type="match status" value="1"/>
</dbReference>
<evidence type="ECO:0000256" key="5">
    <source>
        <dbReference type="RuleBase" id="RU000590"/>
    </source>
</evidence>
<comment type="similarity">
    <text evidence="5">Belongs to the peptidase M24B family.</text>
</comment>
<dbReference type="KEGG" id="ggr:HKW67_04705"/>
<keyword evidence="2 5" id="KW-0479">Metal-binding</keyword>
<dbReference type="GO" id="GO:0008237">
    <property type="term" value="F:metallopeptidase activity"/>
    <property type="evidence" value="ECO:0007669"/>
    <property type="project" value="UniProtKB-KW"/>
</dbReference>
<protein>
    <submittedName>
        <fullName evidence="8">Aminopeptidase P family protein</fullName>
    </submittedName>
</protein>
<feature type="domain" description="Peptidase M24" evidence="6">
    <location>
        <begin position="151"/>
        <end position="351"/>
    </location>
</feature>
<keyword evidence="9" id="KW-1185">Reference proteome</keyword>
<evidence type="ECO:0000259" key="6">
    <source>
        <dbReference type="Pfam" id="PF00557"/>
    </source>
</evidence>
<dbReference type="Pfam" id="PF00557">
    <property type="entry name" value="Peptidase_M24"/>
    <property type="match status" value="1"/>
</dbReference>
<dbReference type="InterPro" id="IPR050659">
    <property type="entry name" value="Peptidase_M24B"/>
</dbReference>
<reference evidence="8 9" key="1">
    <citation type="submission" date="2020-05" db="EMBL/GenBank/DDBJ databases">
        <title>Complete genome sequence of Gemmatimonas greenlandica TET16.</title>
        <authorList>
            <person name="Zeng Y."/>
        </authorList>
    </citation>
    <scope>NUCLEOTIDE SEQUENCE [LARGE SCALE GENOMIC DNA]</scope>
    <source>
        <strain evidence="8 9">TET16</strain>
    </source>
</reference>
<evidence type="ECO:0000259" key="7">
    <source>
        <dbReference type="Pfam" id="PF01321"/>
    </source>
</evidence>
<dbReference type="Gene3D" id="3.90.230.10">
    <property type="entry name" value="Creatinase/methionine aminopeptidase superfamily"/>
    <property type="match status" value="1"/>
</dbReference>
<dbReference type="GO" id="GO:0006508">
    <property type="term" value="P:proteolysis"/>
    <property type="evidence" value="ECO:0007669"/>
    <property type="project" value="UniProtKB-KW"/>
</dbReference>
<dbReference type="GO" id="GO:0046872">
    <property type="term" value="F:metal ion binding"/>
    <property type="evidence" value="ECO:0007669"/>
    <property type="project" value="UniProtKB-KW"/>
</dbReference>
<evidence type="ECO:0000313" key="8">
    <source>
        <dbReference type="EMBL" id="QJR34863.1"/>
    </source>
</evidence>
<dbReference type="GO" id="GO:0004177">
    <property type="term" value="F:aminopeptidase activity"/>
    <property type="evidence" value="ECO:0007669"/>
    <property type="project" value="UniProtKB-KW"/>
</dbReference>
<dbReference type="Gene3D" id="3.40.350.10">
    <property type="entry name" value="Creatinase/prolidase N-terminal domain"/>
    <property type="match status" value="1"/>
</dbReference>
<dbReference type="InterPro" id="IPR036005">
    <property type="entry name" value="Creatinase/aminopeptidase-like"/>
</dbReference>
<dbReference type="RefSeq" id="WP_171224290.1">
    <property type="nucleotide sequence ID" value="NZ_CP053085.1"/>
</dbReference>
<organism evidence="8 9">
    <name type="scientific">Gemmatimonas groenlandica</name>
    <dbReference type="NCBI Taxonomy" id="2732249"/>
    <lineage>
        <taxon>Bacteria</taxon>
        <taxon>Pseudomonadati</taxon>
        <taxon>Gemmatimonadota</taxon>
        <taxon>Gemmatimonadia</taxon>
        <taxon>Gemmatimonadales</taxon>
        <taxon>Gemmatimonadaceae</taxon>
        <taxon>Gemmatimonas</taxon>
    </lineage>
</organism>
<accession>A0A6M4IJC8</accession>
<gene>
    <name evidence="8" type="ORF">HKW67_04705</name>
</gene>
<dbReference type="InterPro" id="IPR001131">
    <property type="entry name" value="Peptidase_M24B_aminopep-P_CS"/>
</dbReference>
<keyword evidence="1" id="KW-0645">Protease</keyword>
<evidence type="ECO:0000313" key="9">
    <source>
        <dbReference type="Proteomes" id="UP000500938"/>
    </source>
</evidence>
<evidence type="ECO:0000256" key="4">
    <source>
        <dbReference type="ARBA" id="ARBA00023049"/>
    </source>
</evidence>
<dbReference type="PANTHER" id="PTHR46112">
    <property type="entry name" value="AMINOPEPTIDASE"/>
    <property type="match status" value="1"/>
</dbReference>
<evidence type="ECO:0000256" key="2">
    <source>
        <dbReference type="ARBA" id="ARBA00022723"/>
    </source>
</evidence>
<dbReference type="CDD" id="cd01092">
    <property type="entry name" value="APP-like"/>
    <property type="match status" value="1"/>
</dbReference>
<dbReference type="Proteomes" id="UP000500938">
    <property type="component" value="Chromosome"/>
</dbReference>
<keyword evidence="8" id="KW-0031">Aminopeptidase</keyword>
<dbReference type="AlphaFoldDB" id="A0A6M4IJC8"/>
<dbReference type="InterPro" id="IPR000994">
    <property type="entry name" value="Pept_M24"/>
</dbReference>
<dbReference type="Pfam" id="PF01321">
    <property type="entry name" value="Creatinase_N"/>
    <property type="match status" value="1"/>
</dbReference>
<dbReference type="EMBL" id="CP053085">
    <property type="protein sequence ID" value="QJR34863.1"/>
    <property type="molecule type" value="Genomic_DNA"/>
</dbReference>
<dbReference type="PROSITE" id="PS00491">
    <property type="entry name" value="PROLINE_PEPTIDASE"/>
    <property type="match status" value="1"/>
</dbReference>
<evidence type="ECO:0000256" key="3">
    <source>
        <dbReference type="ARBA" id="ARBA00022801"/>
    </source>
</evidence>
<dbReference type="PANTHER" id="PTHR46112:SF3">
    <property type="entry name" value="AMINOPEPTIDASE YPDF"/>
    <property type="match status" value="1"/>
</dbReference>
<name>A0A6M4IJC8_9BACT</name>
<dbReference type="InterPro" id="IPR000587">
    <property type="entry name" value="Creatinase_N"/>
</dbReference>
<dbReference type="SUPFAM" id="SSF55920">
    <property type="entry name" value="Creatinase/aminopeptidase"/>
    <property type="match status" value="1"/>
</dbReference>
<keyword evidence="3" id="KW-0378">Hydrolase</keyword>
<dbReference type="InterPro" id="IPR029149">
    <property type="entry name" value="Creatin/AminoP/Spt16_N"/>
</dbReference>
<evidence type="ECO:0000256" key="1">
    <source>
        <dbReference type="ARBA" id="ARBA00022670"/>
    </source>
</evidence>
<keyword evidence="4" id="KW-0482">Metalloprotease</keyword>